<keyword evidence="6 9" id="KW-0460">Magnesium</keyword>
<evidence type="ECO:0000313" key="11">
    <source>
        <dbReference type="Proteomes" id="UP000177025"/>
    </source>
</evidence>
<dbReference type="PROSITE" id="PS01266">
    <property type="entry name" value="ADENYLOSUCCIN_SYN_1"/>
    <property type="match status" value="1"/>
</dbReference>
<organism evidence="10 11">
    <name type="scientific">candidate division WOR-3 bacterium RBG_13_43_14</name>
    <dbReference type="NCBI Taxonomy" id="1802590"/>
    <lineage>
        <taxon>Bacteria</taxon>
        <taxon>Bacteria division WOR-3</taxon>
    </lineage>
</organism>
<comment type="caution">
    <text evidence="10">The sequence shown here is derived from an EMBL/GenBank/DDBJ whole genome shotgun (WGS) entry which is preliminary data.</text>
</comment>
<keyword evidence="5 9" id="KW-0658">Purine biosynthesis</keyword>
<keyword evidence="2 9" id="KW-0436">Ligase</keyword>
<dbReference type="Gene3D" id="3.90.170.10">
    <property type="entry name" value="Adenylosuccinate Synthetase, subunit A, domain 3"/>
    <property type="match status" value="1"/>
</dbReference>
<dbReference type="GO" id="GO:0044208">
    <property type="term" value="P:'de novo' AMP biosynthetic process"/>
    <property type="evidence" value="ECO:0007669"/>
    <property type="project" value="UniProtKB-UniPathway"/>
</dbReference>
<evidence type="ECO:0000256" key="7">
    <source>
        <dbReference type="ARBA" id="ARBA00023134"/>
    </source>
</evidence>
<dbReference type="InterPro" id="IPR042109">
    <property type="entry name" value="Adenylosuccinate_synth_dom1"/>
</dbReference>
<evidence type="ECO:0000256" key="5">
    <source>
        <dbReference type="ARBA" id="ARBA00022755"/>
    </source>
</evidence>
<dbReference type="InterPro" id="IPR042110">
    <property type="entry name" value="Adenylosuccinate_synth_dom2"/>
</dbReference>
<proteinExistence type="inferred from homology"/>
<reference evidence="10 11" key="1">
    <citation type="journal article" date="2016" name="Nat. Commun.">
        <title>Thousands of microbial genomes shed light on interconnected biogeochemical processes in an aquifer system.</title>
        <authorList>
            <person name="Anantharaman K."/>
            <person name="Brown C.T."/>
            <person name="Hug L.A."/>
            <person name="Sharon I."/>
            <person name="Castelle C.J."/>
            <person name="Probst A.J."/>
            <person name="Thomas B.C."/>
            <person name="Singh A."/>
            <person name="Wilkins M.J."/>
            <person name="Karaoz U."/>
            <person name="Brodie E.L."/>
            <person name="Williams K.H."/>
            <person name="Hubbard S.S."/>
            <person name="Banfield J.F."/>
        </authorList>
    </citation>
    <scope>NUCLEOTIDE SEQUENCE [LARGE SCALE GENOMIC DNA]</scope>
</reference>
<dbReference type="GO" id="GO:0005737">
    <property type="term" value="C:cytoplasm"/>
    <property type="evidence" value="ECO:0007669"/>
    <property type="project" value="TreeGrafter"/>
</dbReference>
<evidence type="ECO:0000256" key="9">
    <source>
        <dbReference type="RuleBase" id="RU000520"/>
    </source>
</evidence>
<dbReference type="NCBIfam" id="NF002223">
    <property type="entry name" value="PRK01117.1"/>
    <property type="match status" value="1"/>
</dbReference>
<dbReference type="Gene3D" id="1.10.300.10">
    <property type="entry name" value="Adenylosuccinate Synthetase, subunit A, domain 2"/>
    <property type="match status" value="1"/>
</dbReference>
<dbReference type="Pfam" id="PF00709">
    <property type="entry name" value="Adenylsucc_synt"/>
    <property type="match status" value="1"/>
</dbReference>
<sequence length="306" mass="34371">MINNTIVVGLQWGDEGKGKVVDYLAGDYQIDARFQGGSNAGHTVQFKDTKFIFHLIPCGLLHKDIIGVIGSGCVFDPDVFFNELEDLKKYDSSIEERIKISRFCHLIMPYHLLIDRIREESKHGIGTTKRGIGPAYEDKYARVGLRIGDLYNPEYFEKKLRANISRKNHFLMEIYHAEPLSDSEIFDRYMGYAERLKSMIVNEYDIFETAEKNNKKIIFEGAQGALLDISYGTYPYVTSSNTIVGGAVSGLGISPMLIERSLGVAKAYTTRVGHGPFPTESEAAIGEDLRRMGNEYGATTGRPRRC</sequence>
<feature type="active site" evidence="8">
    <location>
        <position position="139"/>
    </location>
</feature>
<keyword evidence="4 9" id="KW-0547">Nucleotide-binding</keyword>
<dbReference type="InterPro" id="IPR042111">
    <property type="entry name" value="Adenylosuccinate_synth_dom3"/>
</dbReference>
<evidence type="ECO:0000256" key="8">
    <source>
        <dbReference type="PROSITE-ProRule" id="PRU10134"/>
    </source>
</evidence>
<comment type="subunit">
    <text evidence="1">Homodimer.</text>
</comment>
<accession>A0A1F4UC48</accession>
<dbReference type="SMART" id="SM00788">
    <property type="entry name" value="Adenylsucc_synt"/>
    <property type="match status" value="1"/>
</dbReference>
<dbReference type="GO" id="GO:0046872">
    <property type="term" value="F:metal ion binding"/>
    <property type="evidence" value="ECO:0007669"/>
    <property type="project" value="UniProtKB-KW"/>
</dbReference>
<dbReference type="Gene3D" id="3.40.440.10">
    <property type="entry name" value="Adenylosuccinate Synthetase, subunit A, domain 1"/>
    <property type="match status" value="1"/>
</dbReference>
<dbReference type="InterPro" id="IPR033128">
    <property type="entry name" value="Adenylosuccin_syn_Lys_AS"/>
</dbReference>
<gene>
    <name evidence="10" type="ORF">A2Y85_03155</name>
</gene>
<comment type="function">
    <text evidence="9">Plays an important role in the de novo pathway of purine nucleotide biosynthesis.</text>
</comment>
<feature type="non-terminal residue" evidence="10">
    <location>
        <position position="306"/>
    </location>
</feature>
<dbReference type="InterPro" id="IPR018220">
    <property type="entry name" value="Adenylosuccin_syn_GTP-bd"/>
</dbReference>
<comment type="catalytic activity">
    <reaction evidence="9">
        <text>IMP + L-aspartate + GTP = N(6)-(1,2-dicarboxyethyl)-AMP + GDP + phosphate + 2 H(+)</text>
        <dbReference type="Rhea" id="RHEA:15753"/>
        <dbReference type="ChEBI" id="CHEBI:15378"/>
        <dbReference type="ChEBI" id="CHEBI:29991"/>
        <dbReference type="ChEBI" id="CHEBI:37565"/>
        <dbReference type="ChEBI" id="CHEBI:43474"/>
        <dbReference type="ChEBI" id="CHEBI:57567"/>
        <dbReference type="ChEBI" id="CHEBI:58053"/>
        <dbReference type="ChEBI" id="CHEBI:58189"/>
        <dbReference type="EC" id="6.3.4.4"/>
    </reaction>
</comment>
<dbReference type="AlphaFoldDB" id="A0A1F4UC48"/>
<dbReference type="PANTHER" id="PTHR11846">
    <property type="entry name" value="ADENYLOSUCCINATE SYNTHETASE"/>
    <property type="match status" value="1"/>
</dbReference>
<evidence type="ECO:0000256" key="4">
    <source>
        <dbReference type="ARBA" id="ARBA00022741"/>
    </source>
</evidence>
<dbReference type="UniPathway" id="UPA00075">
    <property type="reaction ID" value="UER00335"/>
</dbReference>
<evidence type="ECO:0000256" key="3">
    <source>
        <dbReference type="ARBA" id="ARBA00022723"/>
    </source>
</evidence>
<keyword evidence="3 9" id="KW-0479">Metal-binding</keyword>
<dbReference type="SUPFAM" id="SSF52540">
    <property type="entry name" value="P-loop containing nucleoside triphosphate hydrolases"/>
    <property type="match status" value="1"/>
</dbReference>
<evidence type="ECO:0000256" key="2">
    <source>
        <dbReference type="ARBA" id="ARBA00022598"/>
    </source>
</evidence>
<dbReference type="EC" id="6.3.4.4" evidence="9"/>
<dbReference type="HAMAP" id="MF_00011">
    <property type="entry name" value="Adenylosucc_synth"/>
    <property type="match status" value="1"/>
</dbReference>
<dbReference type="Proteomes" id="UP000177025">
    <property type="component" value="Unassembled WGS sequence"/>
</dbReference>
<keyword evidence="7 9" id="KW-0342">GTP-binding</keyword>
<dbReference type="FunFam" id="1.10.300.10:FF:000001">
    <property type="entry name" value="Adenylosuccinate synthetase"/>
    <property type="match status" value="1"/>
</dbReference>
<comment type="similarity">
    <text evidence="9">Belongs to the adenylosuccinate synthetase family.</text>
</comment>
<evidence type="ECO:0000256" key="6">
    <source>
        <dbReference type="ARBA" id="ARBA00022842"/>
    </source>
</evidence>
<evidence type="ECO:0000313" key="10">
    <source>
        <dbReference type="EMBL" id="OGC42525.1"/>
    </source>
</evidence>
<comment type="pathway">
    <text evidence="9">Purine metabolism; AMP biosynthesis via de novo pathway; AMP from IMP: step 1/2.</text>
</comment>
<protein>
    <recommendedName>
        <fullName evidence="9">Adenylosuccinate synthetase</fullName>
        <ecNumber evidence="9">6.3.4.4</ecNumber>
    </recommendedName>
</protein>
<dbReference type="InterPro" id="IPR001114">
    <property type="entry name" value="Adenylosuccinate_synthetase"/>
</dbReference>
<dbReference type="CDD" id="cd03108">
    <property type="entry name" value="AdSS"/>
    <property type="match status" value="1"/>
</dbReference>
<dbReference type="GO" id="GO:0046040">
    <property type="term" value="P:IMP metabolic process"/>
    <property type="evidence" value="ECO:0007669"/>
    <property type="project" value="TreeGrafter"/>
</dbReference>
<dbReference type="GO" id="GO:0004019">
    <property type="term" value="F:adenylosuccinate synthase activity"/>
    <property type="evidence" value="ECO:0007669"/>
    <property type="project" value="UniProtKB-EC"/>
</dbReference>
<dbReference type="EMBL" id="MEUM01000062">
    <property type="protein sequence ID" value="OGC42525.1"/>
    <property type="molecule type" value="Genomic_DNA"/>
</dbReference>
<dbReference type="PANTHER" id="PTHR11846:SF0">
    <property type="entry name" value="ADENYLOSUCCINATE SYNTHETASE"/>
    <property type="match status" value="1"/>
</dbReference>
<evidence type="ECO:0000256" key="1">
    <source>
        <dbReference type="ARBA" id="ARBA00011738"/>
    </source>
</evidence>
<dbReference type="InterPro" id="IPR027417">
    <property type="entry name" value="P-loop_NTPase"/>
</dbReference>
<dbReference type="GO" id="GO:0005525">
    <property type="term" value="F:GTP binding"/>
    <property type="evidence" value="ECO:0007669"/>
    <property type="project" value="UniProtKB-KW"/>
</dbReference>
<dbReference type="PROSITE" id="PS00513">
    <property type="entry name" value="ADENYLOSUCCIN_SYN_2"/>
    <property type="match status" value="1"/>
</dbReference>
<name>A0A1F4UC48_UNCW3</name>